<dbReference type="AlphaFoldDB" id="A0A3N4MCJ2"/>
<name>A0A3N4MCJ2_9BACT</name>
<dbReference type="RefSeq" id="WP_120518375.1">
    <property type="nucleotide sequence ID" value="NZ_QXZY01000012.1"/>
</dbReference>
<accession>A0A3N4MCJ2</accession>
<dbReference type="EMBL" id="RMBX01000012">
    <property type="protein sequence ID" value="RPD39227.1"/>
    <property type="molecule type" value="Genomic_DNA"/>
</dbReference>
<dbReference type="SMART" id="SM00850">
    <property type="entry name" value="LytTR"/>
    <property type="match status" value="1"/>
</dbReference>
<gene>
    <name evidence="2" type="ORF">EG028_21695</name>
</gene>
<keyword evidence="3" id="KW-1185">Reference proteome</keyword>
<dbReference type="Pfam" id="PF04397">
    <property type="entry name" value="LytTR"/>
    <property type="match status" value="1"/>
</dbReference>
<dbReference type="PANTHER" id="PTHR37299:SF1">
    <property type="entry name" value="STAGE 0 SPORULATION PROTEIN A HOMOLOG"/>
    <property type="match status" value="1"/>
</dbReference>
<dbReference type="GO" id="GO:0000156">
    <property type="term" value="F:phosphorelay response regulator activity"/>
    <property type="evidence" value="ECO:0007669"/>
    <property type="project" value="InterPro"/>
</dbReference>
<sequence length="159" mass="18173">MKILINETEAAAAQQLKDIIATFDYDVEILRMSGQMGSLLSGLNIPAPPQRYLVRSGTRLISLPVSDIAYFYVRDRMSCIRTNNNTDHLLEKSLDDICAELDARDFFRLNRQCIAHYGSIVKVQAWFNGKLKVQVKPALEEDIIVSRLRAPEFRKWLGE</sequence>
<protein>
    <submittedName>
        <fullName evidence="2">LytTR family transcriptional regulator</fullName>
    </submittedName>
</protein>
<dbReference type="InterPro" id="IPR046947">
    <property type="entry name" value="LytR-like"/>
</dbReference>
<feature type="domain" description="HTH LytTR-type" evidence="1">
    <location>
        <begin position="54"/>
        <end position="159"/>
    </location>
</feature>
<evidence type="ECO:0000313" key="3">
    <source>
        <dbReference type="Proteomes" id="UP000279089"/>
    </source>
</evidence>
<dbReference type="Gene3D" id="2.40.50.1020">
    <property type="entry name" value="LytTr DNA-binding domain"/>
    <property type="match status" value="1"/>
</dbReference>
<reference evidence="3" key="1">
    <citation type="submission" date="2018-11" db="EMBL/GenBank/DDBJ databases">
        <title>Chitinophaga lutea sp.nov., isolate from arsenic contaminated soil.</title>
        <authorList>
            <person name="Zong Y."/>
        </authorList>
    </citation>
    <scope>NUCLEOTIDE SEQUENCE [LARGE SCALE GENOMIC DNA]</scope>
    <source>
        <strain evidence="3">YLT18</strain>
    </source>
</reference>
<evidence type="ECO:0000259" key="1">
    <source>
        <dbReference type="PROSITE" id="PS50930"/>
    </source>
</evidence>
<dbReference type="PANTHER" id="PTHR37299">
    <property type="entry name" value="TRANSCRIPTIONAL REGULATOR-RELATED"/>
    <property type="match status" value="1"/>
</dbReference>
<dbReference type="InterPro" id="IPR007492">
    <property type="entry name" value="LytTR_DNA-bd_dom"/>
</dbReference>
<comment type="caution">
    <text evidence="2">The sequence shown here is derived from an EMBL/GenBank/DDBJ whole genome shotgun (WGS) entry which is preliminary data.</text>
</comment>
<proteinExistence type="predicted"/>
<dbReference type="PROSITE" id="PS50930">
    <property type="entry name" value="HTH_LYTTR"/>
    <property type="match status" value="1"/>
</dbReference>
<dbReference type="OrthoDB" id="9787344at2"/>
<organism evidence="2 3">
    <name type="scientific">Chitinophaga barathri</name>
    <dbReference type="NCBI Taxonomy" id="1647451"/>
    <lineage>
        <taxon>Bacteria</taxon>
        <taxon>Pseudomonadati</taxon>
        <taxon>Bacteroidota</taxon>
        <taxon>Chitinophagia</taxon>
        <taxon>Chitinophagales</taxon>
        <taxon>Chitinophagaceae</taxon>
        <taxon>Chitinophaga</taxon>
    </lineage>
</organism>
<evidence type="ECO:0000313" key="2">
    <source>
        <dbReference type="EMBL" id="RPD39227.1"/>
    </source>
</evidence>
<dbReference type="Proteomes" id="UP000279089">
    <property type="component" value="Unassembled WGS sequence"/>
</dbReference>
<dbReference type="GO" id="GO:0003677">
    <property type="term" value="F:DNA binding"/>
    <property type="evidence" value="ECO:0007669"/>
    <property type="project" value="InterPro"/>
</dbReference>